<organism evidence="8 9">
    <name type="scientific">Chitinophaga jiangningensis</name>
    <dbReference type="NCBI Taxonomy" id="1419482"/>
    <lineage>
        <taxon>Bacteria</taxon>
        <taxon>Pseudomonadati</taxon>
        <taxon>Bacteroidota</taxon>
        <taxon>Chitinophagia</taxon>
        <taxon>Chitinophagales</taxon>
        <taxon>Chitinophagaceae</taxon>
        <taxon>Chitinophaga</taxon>
    </lineage>
</organism>
<evidence type="ECO:0000259" key="6">
    <source>
        <dbReference type="Pfam" id="PF07980"/>
    </source>
</evidence>
<sequence length="526" mass="59315">MHINKSWILLFALLFGSCTKFLTHDDPDSVTDESWWKTEANATGALGSVYAGLPGGSDGRQLMFLSALSDEAVARQDTRGSYEIYAKGLANSNWDVALGVWRDDYKDIRRACRFLENVDRCFMDSTLKQRYKNEARAMRAYYHMELLMFFGGLPIVTKSVDPLDDDLKRNTEEEVYKFVMDELAACAPNLPASYDSKEAWRISSGVCYALMAKLAMFYGNYDVAKANAKAVMDQGVFALYKSSNAKVNSYAELFLYAGELNKERIFFKDAGCAGAWNTFAPAGVGGKTVVSPTSVVVNNFETLQGKTLGELPADSQEIYRKTPNYKNNRDPRLAATVLLPGQVYQGVTLQPFGDVGTDKIGAQFSTTTGYWVNKYLDPKDRNASTKNLDYMIIRYAEVLLYYVESLVETGDWQNPDVLLYINQIRNRAGMPAVDAAKYNTQESLRALIRRERMSELCFEGARFFDIRRWKILGTVMTGQVYGANDPRTGQPTLVETRNCNPERDVRYPIPLSEMLANPNMEQNYLY</sequence>
<comment type="subcellular location">
    <subcellularLocation>
        <location evidence="1">Cell outer membrane</location>
    </subcellularLocation>
</comment>
<dbReference type="AlphaFoldDB" id="A0A1M7KFQ5"/>
<dbReference type="Pfam" id="PF14322">
    <property type="entry name" value="SusD-like_3"/>
    <property type="match status" value="1"/>
</dbReference>
<dbReference type="Proteomes" id="UP000184420">
    <property type="component" value="Unassembled WGS sequence"/>
</dbReference>
<keyword evidence="4" id="KW-0472">Membrane</keyword>
<evidence type="ECO:0000256" key="5">
    <source>
        <dbReference type="ARBA" id="ARBA00023237"/>
    </source>
</evidence>
<proteinExistence type="inferred from homology"/>
<protein>
    <submittedName>
        <fullName evidence="8">Starch-binding associating with outer membrane</fullName>
    </submittedName>
</protein>
<dbReference type="GO" id="GO:0009279">
    <property type="term" value="C:cell outer membrane"/>
    <property type="evidence" value="ECO:0007669"/>
    <property type="project" value="UniProtKB-SubCell"/>
</dbReference>
<evidence type="ECO:0000256" key="1">
    <source>
        <dbReference type="ARBA" id="ARBA00004442"/>
    </source>
</evidence>
<evidence type="ECO:0000256" key="3">
    <source>
        <dbReference type="ARBA" id="ARBA00022729"/>
    </source>
</evidence>
<evidence type="ECO:0000313" key="8">
    <source>
        <dbReference type="EMBL" id="SHM64170.1"/>
    </source>
</evidence>
<name>A0A1M7KFQ5_9BACT</name>
<gene>
    <name evidence="8" type="ORF">SAMN05444266_109297</name>
</gene>
<dbReference type="InterPro" id="IPR011990">
    <property type="entry name" value="TPR-like_helical_dom_sf"/>
</dbReference>
<evidence type="ECO:0000313" key="9">
    <source>
        <dbReference type="Proteomes" id="UP000184420"/>
    </source>
</evidence>
<evidence type="ECO:0000259" key="7">
    <source>
        <dbReference type="Pfam" id="PF14322"/>
    </source>
</evidence>
<feature type="domain" description="SusD-like N-terminal" evidence="7">
    <location>
        <begin position="93"/>
        <end position="214"/>
    </location>
</feature>
<accession>A0A1M7KFQ5</accession>
<dbReference type="RefSeq" id="WP_073085853.1">
    <property type="nucleotide sequence ID" value="NZ_FRBL01000009.1"/>
</dbReference>
<dbReference type="STRING" id="1419482.SAMN05444266_109297"/>
<keyword evidence="9" id="KW-1185">Reference proteome</keyword>
<dbReference type="InterPro" id="IPR033985">
    <property type="entry name" value="SusD-like_N"/>
</dbReference>
<dbReference type="EMBL" id="FRBL01000009">
    <property type="protein sequence ID" value="SHM64170.1"/>
    <property type="molecule type" value="Genomic_DNA"/>
</dbReference>
<comment type="similarity">
    <text evidence="2">Belongs to the SusD family.</text>
</comment>
<feature type="domain" description="RagB/SusD" evidence="6">
    <location>
        <begin position="282"/>
        <end position="526"/>
    </location>
</feature>
<evidence type="ECO:0000256" key="2">
    <source>
        <dbReference type="ARBA" id="ARBA00006275"/>
    </source>
</evidence>
<dbReference type="Pfam" id="PF07980">
    <property type="entry name" value="SusD_RagB"/>
    <property type="match status" value="1"/>
</dbReference>
<dbReference type="InterPro" id="IPR012944">
    <property type="entry name" value="SusD_RagB_dom"/>
</dbReference>
<dbReference type="Gene3D" id="1.25.40.390">
    <property type="match status" value="1"/>
</dbReference>
<dbReference type="SUPFAM" id="SSF48452">
    <property type="entry name" value="TPR-like"/>
    <property type="match status" value="1"/>
</dbReference>
<keyword evidence="5" id="KW-0998">Cell outer membrane</keyword>
<keyword evidence="3" id="KW-0732">Signal</keyword>
<dbReference type="PROSITE" id="PS51257">
    <property type="entry name" value="PROKAR_LIPOPROTEIN"/>
    <property type="match status" value="1"/>
</dbReference>
<evidence type="ECO:0000256" key="4">
    <source>
        <dbReference type="ARBA" id="ARBA00023136"/>
    </source>
</evidence>
<reference evidence="8 9" key="1">
    <citation type="submission" date="2016-11" db="EMBL/GenBank/DDBJ databases">
        <authorList>
            <person name="Jaros S."/>
            <person name="Januszkiewicz K."/>
            <person name="Wedrychowicz H."/>
        </authorList>
    </citation>
    <scope>NUCLEOTIDE SEQUENCE [LARGE SCALE GENOMIC DNA]</scope>
    <source>
        <strain evidence="8 9">DSM 27406</strain>
    </source>
</reference>